<organism evidence="2 3">
    <name type="scientific">Alistipes inops</name>
    <dbReference type="NCBI Taxonomy" id="1501391"/>
    <lineage>
        <taxon>Bacteria</taxon>
        <taxon>Pseudomonadati</taxon>
        <taxon>Bacteroidota</taxon>
        <taxon>Bacteroidia</taxon>
        <taxon>Bacteroidales</taxon>
        <taxon>Rikenellaceae</taxon>
        <taxon>Alistipes</taxon>
    </lineage>
</organism>
<evidence type="ECO:0000313" key="3">
    <source>
        <dbReference type="Proteomes" id="UP000030889"/>
    </source>
</evidence>
<evidence type="ECO:0000256" key="1">
    <source>
        <dbReference type="SAM" id="SignalP"/>
    </source>
</evidence>
<dbReference type="Proteomes" id="UP000030889">
    <property type="component" value="Unassembled WGS sequence"/>
</dbReference>
<dbReference type="RefSeq" id="WP_035472792.1">
    <property type="nucleotide sequence ID" value="NZ_JRGF01000005.1"/>
</dbReference>
<keyword evidence="1" id="KW-0732">Signal</keyword>
<evidence type="ECO:0008006" key="4">
    <source>
        <dbReference type="Google" id="ProtNLM"/>
    </source>
</evidence>
<dbReference type="EMBL" id="JRGF01000005">
    <property type="protein sequence ID" value="KHE42245.1"/>
    <property type="molecule type" value="Genomic_DNA"/>
</dbReference>
<proteinExistence type="predicted"/>
<dbReference type="Pfam" id="PF14060">
    <property type="entry name" value="DUF4252"/>
    <property type="match status" value="1"/>
</dbReference>
<protein>
    <recommendedName>
        <fullName evidence="4">DUF4252 domain-containing protein</fullName>
    </recommendedName>
</protein>
<sequence length="157" mass="17070">MKKLLILTALCCCPLLSYGQTDGFMKLYEKYSGCEGYTTVEMAGEMFRAINDADGTDSGAPGLNNVNRMIIIVAETGNKVFAEEVKAVLQSGEYATVSAVHDGSQSVEFFIRQEEGHTTEVVMNVYDGTEHIVMLLDGYDLNISQISRITGPGISIP</sequence>
<evidence type="ECO:0000313" key="2">
    <source>
        <dbReference type="EMBL" id="KHE42245.1"/>
    </source>
</evidence>
<accession>A0ABR4YJ11</accession>
<reference evidence="2 3" key="1">
    <citation type="submission" date="2014-09" db="EMBL/GenBank/DDBJ databases">
        <title>Alistipes sp. 627, sp. nov., a novel member of the family Rikenellaceae isolated from human faeces.</title>
        <authorList>
            <person name="Shkoporov A.N."/>
            <person name="Chaplin A.V."/>
            <person name="Motuzova O.V."/>
            <person name="Kafarskaia L.I."/>
            <person name="Khokhlova E.V."/>
            <person name="Efimov B.A."/>
        </authorList>
    </citation>
    <scope>NUCLEOTIDE SEQUENCE [LARGE SCALE GENOMIC DNA]</scope>
    <source>
        <strain evidence="2 3">627</strain>
    </source>
</reference>
<comment type="caution">
    <text evidence="2">The sequence shown here is derived from an EMBL/GenBank/DDBJ whole genome shotgun (WGS) entry which is preliminary data.</text>
</comment>
<dbReference type="InterPro" id="IPR025348">
    <property type="entry name" value="DUF4252"/>
</dbReference>
<feature type="chain" id="PRO_5045478159" description="DUF4252 domain-containing protein" evidence="1">
    <location>
        <begin position="20"/>
        <end position="157"/>
    </location>
</feature>
<name>A0ABR4YJ11_9BACT</name>
<gene>
    <name evidence="2" type="ORF">LG35_04925</name>
</gene>
<keyword evidence="3" id="KW-1185">Reference proteome</keyword>
<feature type="signal peptide" evidence="1">
    <location>
        <begin position="1"/>
        <end position="19"/>
    </location>
</feature>